<dbReference type="InterPro" id="IPR019734">
    <property type="entry name" value="TPR_rpt"/>
</dbReference>
<dbReference type="Gene3D" id="1.25.40.10">
    <property type="entry name" value="Tetratricopeptide repeat domain"/>
    <property type="match status" value="1"/>
</dbReference>
<keyword evidence="1" id="KW-0677">Repeat</keyword>
<dbReference type="AlphaFoldDB" id="A0A0M0JR47"/>
<protein>
    <submittedName>
        <fullName evidence="3">Uncharacterized protein</fullName>
    </submittedName>
</protein>
<proteinExistence type="predicted"/>
<dbReference type="InterPro" id="IPR011990">
    <property type="entry name" value="TPR-like_helical_dom_sf"/>
</dbReference>
<dbReference type="SUPFAM" id="SSF48452">
    <property type="entry name" value="TPR-like"/>
    <property type="match status" value="1"/>
</dbReference>
<dbReference type="Proteomes" id="UP000037460">
    <property type="component" value="Unassembled WGS sequence"/>
</dbReference>
<dbReference type="PANTHER" id="PTHR22904:SF523">
    <property type="entry name" value="STRESS-INDUCED-PHOSPHOPROTEIN 1"/>
    <property type="match status" value="1"/>
</dbReference>
<evidence type="ECO:0000313" key="3">
    <source>
        <dbReference type="EMBL" id="KOO28787.1"/>
    </source>
</evidence>
<name>A0A0M0JR47_9EUKA</name>
<comment type="caution">
    <text evidence="3">The sequence shown here is derived from an EMBL/GenBank/DDBJ whole genome shotgun (WGS) entry which is preliminary data.</text>
</comment>
<accession>A0A0M0JR47</accession>
<dbReference type="SMART" id="SM00028">
    <property type="entry name" value="TPR"/>
    <property type="match status" value="3"/>
</dbReference>
<reference evidence="4" key="1">
    <citation type="journal article" date="2015" name="PLoS Genet.">
        <title>Genome Sequence and Transcriptome Analyses of Chrysochromulina tobin: Metabolic Tools for Enhanced Algal Fitness in the Prominent Order Prymnesiales (Haptophyceae).</title>
        <authorList>
            <person name="Hovde B.T."/>
            <person name="Deodato C.R."/>
            <person name="Hunsperger H.M."/>
            <person name="Ryken S.A."/>
            <person name="Yost W."/>
            <person name="Jha R.K."/>
            <person name="Patterson J."/>
            <person name="Monnat R.J. Jr."/>
            <person name="Barlow S.B."/>
            <person name="Starkenburg S.R."/>
            <person name="Cattolico R.A."/>
        </authorList>
    </citation>
    <scope>NUCLEOTIDE SEQUENCE</scope>
    <source>
        <strain evidence="4">CCMP291</strain>
    </source>
</reference>
<evidence type="ECO:0000256" key="1">
    <source>
        <dbReference type="ARBA" id="ARBA00022737"/>
    </source>
</evidence>
<dbReference type="OrthoDB" id="629492at2759"/>
<sequence>MHDIEKVMARDEMTMSSIRAAEQEDLRQQVQKLKEEGNVAFRSGNLASARRHYTDAIELDFKCGNDEKLTAALYANRAAAALGASDHAQAEGDCRRSLQREDSSKVQVRCAEASVGLGKPAAALECLARALVIEPTNRKARDLIAALRRDHSADVLGEVSLETMTRLRKRAAAQAERGAQQQADAYVGVIELLGGDAKLVDPKHALST</sequence>
<evidence type="ECO:0000313" key="4">
    <source>
        <dbReference type="Proteomes" id="UP000037460"/>
    </source>
</evidence>
<keyword evidence="4" id="KW-1185">Reference proteome</keyword>
<dbReference type="EMBL" id="JWZX01002515">
    <property type="protein sequence ID" value="KOO28787.1"/>
    <property type="molecule type" value="Genomic_DNA"/>
</dbReference>
<gene>
    <name evidence="3" type="ORF">Ctob_005562</name>
</gene>
<dbReference type="GO" id="GO:0051879">
    <property type="term" value="F:Hsp90 protein binding"/>
    <property type="evidence" value="ECO:0007669"/>
    <property type="project" value="TreeGrafter"/>
</dbReference>
<evidence type="ECO:0000256" key="2">
    <source>
        <dbReference type="ARBA" id="ARBA00022803"/>
    </source>
</evidence>
<organism evidence="3 4">
    <name type="scientific">Chrysochromulina tobinii</name>
    <dbReference type="NCBI Taxonomy" id="1460289"/>
    <lineage>
        <taxon>Eukaryota</taxon>
        <taxon>Haptista</taxon>
        <taxon>Haptophyta</taxon>
        <taxon>Prymnesiophyceae</taxon>
        <taxon>Prymnesiales</taxon>
        <taxon>Chrysochromulinaceae</taxon>
        <taxon>Chrysochromulina</taxon>
    </lineage>
</organism>
<keyword evidence="2" id="KW-0802">TPR repeat</keyword>
<dbReference type="PANTHER" id="PTHR22904">
    <property type="entry name" value="TPR REPEAT CONTAINING PROTEIN"/>
    <property type="match status" value="1"/>
</dbReference>